<dbReference type="OrthoDB" id="9813321at2"/>
<evidence type="ECO:0000313" key="3">
    <source>
        <dbReference type="Proteomes" id="UP000318307"/>
    </source>
</evidence>
<name>A0A562RRF3_9BACT</name>
<dbReference type="SMART" id="SM00834">
    <property type="entry name" value="CxxC_CXXC_SSSS"/>
    <property type="match status" value="1"/>
</dbReference>
<organism evidence="2 3">
    <name type="scientific">Desulfobotulus alkaliphilus</name>
    <dbReference type="NCBI Taxonomy" id="622671"/>
    <lineage>
        <taxon>Bacteria</taxon>
        <taxon>Pseudomonadati</taxon>
        <taxon>Thermodesulfobacteriota</taxon>
        <taxon>Desulfobacteria</taxon>
        <taxon>Desulfobacterales</taxon>
        <taxon>Desulfobacteraceae</taxon>
        <taxon>Desulfobotulus</taxon>
    </lineage>
</organism>
<dbReference type="NCBIfam" id="TIGR02605">
    <property type="entry name" value="CxxC_CxxC_SSSS"/>
    <property type="match status" value="1"/>
</dbReference>
<keyword evidence="3" id="KW-1185">Reference proteome</keyword>
<evidence type="ECO:0000313" key="2">
    <source>
        <dbReference type="EMBL" id="TWI71661.1"/>
    </source>
</evidence>
<evidence type="ECO:0000259" key="1">
    <source>
        <dbReference type="SMART" id="SM00834"/>
    </source>
</evidence>
<proteinExistence type="predicted"/>
<comment type="caution">
    <text evidence="2">The sequence shown here is derived from an EMBL/GenBank/DDBJ whole genome shotgun (WGS) entry which is preliminary data.</text>
</comment>
<dbReference type="Pfam" id="PF09723">
    <property type="entry name" value="Zn_ribbon_8"/>
    <property type="match status" value="1"/>
</dbReference>
<protein>
    <submittedName>
        <fullName evidence="2">Putative FmdB family regulatory protein</fullName>
    </submittedName>
</protein>
<feature type="domain" description="Putative regulatory protein FmdB zinc ribbon" evidence="1">
    <location>
        <begin position="1"/>
        <end position="41"/>
    </location>
</feature>
<dbReference type="InterPro" id="IPR013429">
    <property type="entry name" value="Regulatory_FmdB_Zinc_ribbon"/>
</dbReference>
<dbReference type="AlphaFoldDB" id="A0A562RRF3"/>
<dbReference type="EMBL" id="VLLC01000013">
    <property type="protein sequence ID" value="TWI71661.1"/>
    <property type="molecule type" value="Genomic_DNA"/>
</dbReference>
<gene>
    <name evidence="2" type="ORF">LZ24_01934</name>
</gene>
<dbReference type="RefSeq" id="WP_144684898.1">
    <property type="nucleotide sequence ID" value="NZ_VLLC01000013.1"/>
</dbReference>
<reference evidence="2 3" key="1">
    <citation type="submission" date="2019-07" db="EMBL/GenBank/DDBJ databases">
        <title>Genome sequencing of 100 strains of the haloalkaliphilic chemolithoautotrophic sulfur-oxidizing bacterium Thioalkalivibrio.</title>
        <authorList>
            <person name="Muyzer G."/>
        </authorList>
    </citation>
    <scope>NUCLEOTIDE SEQUENCE [LARGE SCALE GENOMIC DNA]</scope>
    <source>
        <strain evidence="2 3">ASO4-4</strain>
    </source>
</reference>
<sequence length="80" mass="8155">MPIYEYHCKSCEKNFESLVLKRDEVPGCPFCNGENVQRLMSACGFISKGTGAGGETTVTSSAGTSGCSGCSASSCAGCGV</sequence>
<dbReference type="Proteomes" id="UP000318307">
    <property type="component" value="Unassembled WGS sequence"/>
</dbReference>
<accession>A0A562RRF3</accession>